<dbReference type="AlphaFoldDB" id="A0A1H8WPE3"/>
<dbReference type="InterPro" id="IPR011055">
    <property type="entry name" value="Dup_hybrid_motif"/>
</dbReference>
<dbReference type="OrthoDB" id="5185113at2"/>
<dbReference type="CDD" id="cd12797">
    <property type="entry name" value="M23_peptidase"/>
    <property type="match status" value="1"/>
</dbReference>
<reference evidence="3" key="1">
    <citation type="submission" date="2016-10" db="EMBL/GenBank/DDBJ databases">
        <authorList>
            <person name="Varghese N."/>
            <person name="Submissions S."/>
        </authorList>
    </citation>
    <scope>NUCLEOTIDE SEQUENCE [LARGE SCALE GENOMIC DNA]</scope>
    <source>
        <strain evidence="3">DSM 45413</strain>
    </source>
</reference>
<sequence>MKMKMATTALALLVASLGGSIATAAPADAAPARTAVWVGSPIEGTWPTSDGCSGSGARYPSDDCSLPTAHHTYQWGMPYTGDWGIDIGASAGQAVTLYAAPQQGGRSIGAKVERVTLACSARSGESYEQTRRRGGNTVVVGLYEGGTRIGWVTYAHVDPYVSQGQSINRWNTTIGTVGRYSANSCWTGPHLHVEMTNETNYSCYNRGWRPGQQMYRSNFIGFLGGAYASGTRQACP</sequence>
<accession>A0A1H8WPE3</accession>
<evidence type="ECO:0000256" key="1">
    <source>
        <dbReference type="SAM" id="SignalP"/>
    </source>
</evidence>
<evidence type="ECO:0000313" key="3">
    <source>
        <dbReference type="Proteomes" id="UP000198960"/>
    </source>
</evidence>
<dbReference type="Proteomes" id="UP000198960">
    <property type="component" value="Unassembled WGS sequence"/>
</dbReference>
<keyword evidence="3" id="KW-1185">Reference proteome</keyword>
<dbReference type="RefSeq" id="WP_091949558.1">
    <property type="nucleotide sequence ID" value="NZ_FOEE01000025.1"/>
</dbReference>
<name>A0A1H8WPE3_9ACTN</name>
<evidence type="ECO:0000313" key="2">
    <source>
        <dbReference type="EMBL" id="SEP29515.1"/>
    </source>
</evidence>
<dbReference type="Gene3D" id="2.70.70.10">
    <property type="entry name" value="Glucose Permease (Domain IIA)"/>
    <property type="match status" value="1"/>
</dbReference>
<feature type="signal peptide" evidence="1">
    <location>
        <begin position="1"/>
        <end position="24"/>
    </location>
</feature>
<keyword evidence="1" id="KW-0732">Signal</keyword>
<feature type="chain" id="PRO_5011446117" evidence="1">
    <location>
        <begin position="25"/>
        <end position="236"/>
    </location>
</feature>
<organism evidence="2 3">
    <name type="scientific">Trujillonella endophytica</name>
    <dbReference type="NCBI Taxonomy" id="673521"/>
    <lineage>
        <taxon>Bacteria</taxon>
        <taxon>Bacillati</taxon>
        <taxon>Actinomycetota</taxon>
        <taxon>Actinomycetes</taxon>
        <taxon>Geodermatophilales</taxon>
        <taxon>Geodermatophilaceae</taxon>
        <taxon>Trujillonella</taxon>
    </lineage>
</organism>
<dbReference type="EMBL" id="FOEE01000025">
    <property type="protein sequence ID" value="SEP29515.1"/>
    <property type="molecule type" value="Genomic_DNA"/>
</dbReference>
<proteinExistence type="predicted"/>
<protein>
    <submittedName>
        <fullName evidence="2">Peptidase family M23</fullName>
    </submittedName>
</protein>
<dbReference type="STRING" id="673521.SAMN05660991_04605"/>
<gene>
    <name evidence="2" type="ORF">SAMN05660991_04605</name>
</gene>